<keyword evidence="12" id="KW-1185">Reference proteome</keyword>
<feature type="domain" description="RING-type" evidence="10">
    <location>
        <begin position="36"/>
        <end position="265"/>
    </location>
</feature>
<keyword evidence="7" id="KW-0862">Zinc</keyword>
<dbReference type="GO" id="GO:0008270">
    <property type="term" value="F:zinc ion binding"/>
    <property type="evidence" value="ECO:0007669"/>
    <property type="project" value="UniProtKB-KW"/>
</dbReference>
<name>A0A7J7JCG5_BUGNE</name>
<comment type="caution">
    <text evidence="11">The sequence shown here is derived from an EMBL/GenBank/DDBJ whole genome shotgun (WGS) entry which is preliminary data.</text>
</comment>
<evidence type="ECO:0000256" key="7">
    <source>
        <dbReference type="ARBA" id="ARBA00022833"/>
    </source>
</evidence>
<evidence type="ECO:0000256" key="5">
    <source>
        <dbReference type="ARBA" id="ARBA00022771"/>
    </source>
</evidence>
<evidence type="ECO:0000259" key="10">
    <source>
        <dbReference type="PROSITE" id="PS51873"/>
    </source>
</evidence>
<evidence type="ECO:0000313" key="11">
    <source>
        <dbReference type="EMBL" id="KAF6023727.1"/>
    </source>
</evidence>
<dbReference type="Proteomes" id="UP000593567">
    <property type="component" value="Unassembled WGS sequence"/>
</dbReference>
<dbReference type="InterPro" id="IPR051628">
    <property type="entry name" value="LUBAC_E3_Ligases"/>
</dbReference>
<dbReference type="EMBL" id="VXIV02002672">
    <property type="protein sequence ID" value="KAF6023727.1"/>
    <property type="molecule type" value="Genomic_DNA"/>
</dbReference>
<keyword evidence="6" id="KW-0833">Ubl conjugation pathway</keyword>
<evidence type="ECO:0000256" key="1">
    <source>
        <dbReference type="ARBA" id="ARBA00004906"/>
    </source>
</evidence>
<dbReference type="OrthoDB" id="261960at2759"/>
<evidence type="ECO:0000313" key="12">
    <source>
        <dbReference type="Proteomes" id="UP000593567"/>
    </source>
</evidence>
<dbReference type="InterPro" id="IPR017907">
    <property type="entry name" value="Znf_RING_CS"/>
</dbReference>
<dbReference type="AlphaFoldDB" id="A0A7J7JCG5"/>
<feature type="domain" description="RING-type" evidence="9">
    <location>
        <begin position="40"/>
        <end position="82"/>
    </location>
</feature>
<accession>A0A7J7JCG5</accession>
<sequence>MASVLEDERRQELLQREENRQALLNADDTNLIGNDEEFECPICFLDYDVGEGVTLRECLHVFCSDCIKGHIESSETPEVKCPYVDDDYHCDEVMQEREIREIAPEFYPKLLERGLQVAESQAADSYHCKTLNCRGWCTYDDHVNFFQCPVCNVRNCLTCQAIHENQNCKEYQDDLKRKAANDVDARKTQDEIEACSETCASSRSYEMPECNIVIMKKTGCDWLKCSVCQTEICWVTKQARWGPQGPGDNSGGCKCRVQGPCHPNCGNCH</sequence>
<evidence type="ECO:0000256" key="3">
    <source>
        <dbReference type="ARBA" id="ARBA00022723"/>
    </source>
</evidence>
<dbReference type="PROSITE" id="PS00518">
    <property type="entry name" value="ZF_RING_1"/>
    <property type="match status" value="1"/>
</dbReference>
<dbReference type="InterPro" id="IPR047559">
    <property type="entry name" value="HOIL1_RBR_mRING-HC-C3HC3D"/>
</dbReference>
<reference evidence="11" key="1">
    <citation type="submission" date="2020-06" db="EMBL/GenBank/DDBJ databases">
        <title>Draft genome of Bugula neritina, a colonial animal packing powerful symbionts and potential medicines.</title>
        <authorList>
            <person name="Rayko M."/>
        </authorList>
    </citation>
    <scope>NUCLEOTIDE SEQUENCE [LARGE SCALE GENOMIC DNA]</scope>
    <source>
        <strain evidence="11">Kwan_BN1</strain>
    </source>
</reference>
<dbReference type="GO" id="GO:0004842">
    <property type="term" value="F:ubiquitin-protein transferase activity"/>
    <property type="evidence" value="ECO:0007669"/>
    <property type="project" value="TreeGrafter"/>
</dbReference>
<dbReference type="SUPFAM" id="SSF57850">
    <property type="entry name" value="RING/U-box"/>
    <property type="match status" value="3"/>
</dbReference>
<dbReference type="GO" id="GO:0043161">
    <property type="term" value="P:proteasome-mediated ubiquitin-dependent protein catabolic process"/>
    <property type="evidence" value="ECO:0007669"/>
    <property type="project" value="TreeGrafter"/>
</dbReference>
<keyword evidence="4" id="KW-0677">Repeat</keyword>
<keyword evidence="2" id="KW-0808">Transferase</keyword>
<dbReference type="PANTHER" id="PTHR22770">
    <property type="entry name" value="UBIQUITIN CONJUGATING ENZYME 7 INTERACTING PROTEIN-RELATED"/>
    <property type="match status" value="1"/>
</dbReference>
<evidence type="ECO:0000256" key="8">
    <source>
        <dbReference type="PROSITE-ProRule" id="PRU00175"/>
    </source>
</evidence>
<protein>
    <submittedName>
        <fullName evidence="11">RBCK1</fullName>
    </submittedName>
</protein>
<dbReference type="InterPro" id="IPR044066">
    <property type="entry name" value="TRIAD_supradom"/>
</dbReference>
<dbReference type="InterPro" id="IPR001841">
    <property type="entry name" value="Znf_RING"/>
</dbReference>
<dbReference type="InterPro" id="IPR013083">
    <property type="entry name" value="Znf_RING/FYVE/PHD"/>
</dbReference>
<comment type="pathway">
    <text evidence="1">Protein modification; protein ubiquitination.</text>
</comment>
<keyword evidence="5 8" id="KW-0863">Zinc-finger</keyword>
<dbReference type="GO" id="GO:0043130">
    <property type="term" value="F:ubiquitin binding"/>
    <property type="evidence" value="ECO:0007669"/>
    <property type="project" value="TreeGrafter"/>
</dbReference>
<proteinExistence type="predicted"/>
<dbReference type="FunFam" id="3.30.40.10:FF:000137">
    <property type="entry name" value="RanBP-type and C3HC4-type zinc finger-containing protein 1"/>
    <property type="match status" value="1"/>
</dbReference>
<evidence type="ECO:0000256" key="2">
    <source>
        <dbReference type="ARBA" id="ARBA00022679"/>
    </source>
</evidence>
<dbReference type="PROSITE" id="PS50089">
    <property type="entry name" value="ZF_RING_2"/>
    <property type="match status" value="1"/>
</dbReference>
<gene>
    <name evidence="11" type="ORF">EB796_017965</name>
</gene>
<evidence type="ECO:0000256" key="6">
    <source>
        <dbReference type="ARBA" id="ARBA00022786"/>
    </source>
</evidence>
<dbReference type="GO" id="GO:0097039">
    <property type="term" value="P:protein linear polyubiquitination"/>
    <property type="evidence" value="ECO:0007669"/>
    <property type="project" value="TreeGrafter"/>
</dbReference>
<evidence type="ECO:0000256" key="4">
    <source>
        <dbReference type="ARBA" id="ARBA00022737"/>
    </source>
</evidence>
<dbReference type="PANTHER" id="PTHR22770:SF13">
    <property type="entry name" value="RING-TYPE DOMAIN-CONTAINING PROTEIN"/>
    <property type="match status" value="1"/>
</dbReference>
<evidence type="ECO:0000259" key="9">
    <source>
        <dbReference type="PROSITE" id="PS50089"/>
    </source>
</evidence>
<dbReference type="GO" id="GO:0071797">
    <property type="term" value="C:LUBAC complex"/>
    <property type="evidence" value="ECO:0007669"/>
    <property type="project" value="TreeGrafter"/>
</dbReference>
<dbReference type="SMART" id="SM00184">
    <property type="entry name" value="RING"/>
    <property type="match status" value="1"/>
</dbReference>
<dbReference type="CDD" id="cd20345">
    <property type="entry name" value="BRcat_RBR_HOIL1"/>
    <property type="match status" value="1"/>
</dbReference>
<organism evidence="11 12">
    <name type="scientific">Bugula neritina</name>
    <name type="common">Brown bryozoan</name>
    <name type="synonym">Sertularia neritina</name>
    <dbReference type="NCBI Taxonomy" id="10212"/>
    <lineage>
        <taxon>Eukaryota</taxon>
        <taxon>Metazoa</taxon>
        <taxon>Spiralia</taxon>
        <taxon>Lophotrochozoa</taxon>
        <taxon>Bryozoa</taxon>
        <taxon>Gymnolaemata</taxon>
        <taxon>Cheilostomatida</taxon>
        <taxon>Flustrina</taxon>
        <taxon>Buguloidea</taxon>
        <taxon>Bugulidae</taxon>
        <taxon>Bugula</taxon>
    </lineage>
</organism>
<dbReference type="CDD" id="cd16633">
    <property type="entry name" value="mRING-HC-C3HC3D_RBR_HOIL1"/>
    <property type="match status" value="1"/>
</dbReference>
<dbReference type="Pfam" id="PF13639">
    <property type="entry name" value="zf-RING_2"/>
    <property type="match status" value="1"/>
</dbReference>
<keyword evidence="3" id="KW-0479">Metal-binding</keyword>
<dbReference type="InterPro" id="IPR047558">
    <property type="entry name" value="BRcat_RBR_HOIL1"/>
</dbReference>
<dbReference type="PROSITE" id="PS51873">
    <property type="entry name" value="TRIAD"/>
    <property type="match status" value="1"/>
</dbReference>
<dbReference type="Gene3D" id="3.30.40.10">
    <property type="entry name" value="Zinc/RING finger domain, C3HC4 (zinc finger)"/>
    <property type="match status" value="1"/>
</dbReference>